<feature type="transmembrane region" description="Helical" evidence="1">
    <location>
        <begin position="136"/>
        <end position="161"/>
    </location>
</feature>
<reference evidence="2 3" key="1">
    <citation type="submission" date="2024-03" db="EMBL/GenBank/DDBJ databases">
        <title>Novel species of the genus Variovorax.</title>
        <authorList>
            <person name="Liu Q."/>
            <person name="Xin Y.-H."/>
        </authorList>
    </citation>
    <scope>NUCLEOTIDE SEQUENCE [LARGE SCALE GENOMIC DNA]</scope>
    <source>
        <strain evidence="2 3">KACC 18501</strain>
    </source>
</reference>
<evidence type="ECO:0000256" key="1">
    <source>
        <dbReference type="SAM" id="Phobius"/>
    </source>
</evidence>
<protein>
    <submittedName>
        <fullName evidence="2">Uncharacterized protein</fullName>
    </submittedName>
</protein>
<organism evidence="2 3">
    <name type="scientific">Variovorax humicola</name>
    <dbReference type="NCBI Taxonomy" id="1769758"/>
    <lineage>
        <taxon>Bacteria</taxon>
        <taxon>Pseudomonadati</taxon>
        <taxon>Pseudomonadota</taxon>
        <taxon>Betaproteobacteria</taxon>
        <taxon>Burkholderiales</taxon>
        <taxon>Comamonadaceae</taxon>
        <taxon>Variovorax</taxon>
    </lineage>
</organism>
<feature type="transmembrane region" description="Helical" evidence="1">
    <location>
        <begin position="205"/>
        <end position="226"/>
    </location>
</feature>
<comment type="caution">
    <text evidence="2">The sequence shown here is derived from an EMBL/GenBank/DDBJ whole genome shotgun (WGS) entry which is preliminary data.</text>
</comment>
<feature type="transmembrane region" description="Helical" evidence="1">
    <location>
        <begin position="58"/>
        <end position="80"/>
    </location>
</feature>
<dbReference type="EMBL" id="JBBKZV010000022">
    <property type="protein sequence ID" value="MEJ8825411.1"/>
    <property type="molecule type" value="Genomic_DNA"/>
</dbReference>
<sequence length="240" mass="25833">MKVLSNWRSVRLWESVYERDLRRRHSLRAYGIAIGIVTLLLMWGVAELVRHLGTHSLAVRYAFTLGVGYVAYLLILRWWAQRLVDDRTVLNVDLPDAGTGLDTDTSYASLARADGTGLGDLPGGSLDFATADDGTLIVVPVIAIFLIGIAVVLGAGWLVMLFFSSDVLLAVTLEVAFSYVAARATLRLARAGWLSAAVKLTWKPLLGAVVCAIVLGAAIDVFLPAATTLPQAVRIMLGGK</sequence>
<dbReference type="Proteomes" id="UP001363010">
    <property type="component" value="Unassembled WGS sequence"/>
</dbReference>
<name>A0ABU8W821_9BURK</name>
<feature type="transmembrane region" description="Helical" evidence="1">
    <location>
        <begin position="167"/>
        <end position="184"/>
    </location>
</feature>
<evidence type="ECO:0000313" key="2">
    <source>
        <dbReference type="EMBL" id="MEJ8825411.1"/>
    </source>
</evidence>
<keyword evidence="1" id="KW-1133">Transmembrane helix</keyword>
<keyword evidence="3" id="KW-1185">Reference proteome</keyword>
<keyword evidence="1" id="KW-0812">Transmembrane</keyword>
<proteinExistence type="predicted"/>
<gene>
    <name evidence="2" type="ORF">WKW80_25880</name>
</gene>
<accession>A0ABU8W821</accession>
<feature type="transmembrane region" description="Helical" evidence="1">
    <location>
        <begin position="27"/>
        <end position="46"/>
    </location>
</feature>
<keyword evidence="1" id="KW-0472">Membrane</keyword>
<evidence type="ECO:0000313" key="3">
    <source>
        <dbReference type="Proteomes" id="UP001363010"/>
    </source>
</evidence>
<dbReference type="RefSeq" id="WP_340366444.1">
    <property type="nucleotide sequence ID" value="NZ_JBBKZV010000022.1"/>
</dbReference>